<gene>
    <name evidence="1" type="ORF">AN963_08410</name>
</gene>
<evidence type="ECO:0000313" key="1">
    <source>
        <dbReference type="EMBL" id="KQL49727.1"/>
    </source>
</evidence>
<reference evidence="1 2" key="1">
    <citation type="submission" date="2015-09" db="EMBL/GenBank/DDBJ databases">
        <title>Genome sequencing project for genomic taxonomy and phylogenomics of Bacillus-like bacteria.</title>
        <authorList>
            <person name="Liu B."/>
            <person name="Wang J."/>
            <person name="Zhu Y."/>
            <person name="Liu G."/>
            <person name="Chen Q."/>
            <person name="Chen Z."/>
            <person name="Lan J."/>
            <person name="Che J."/>
            <person name="Ge C."/>
            <person name="Shi H."/>
            <person name="Pan Z."/>
            <person name="Liu X."/>
        </authorList>
    </citation>
    <scope>NUCLEOTIDE SEQUENCE [LARGE SCALE GENOMIC DNA]</scope>
    <source>
        <strain evidence="1 2">DSM 8552</strain>
    </source>
</reference>
<comment type="caution">
    <text evidence="1">The sequence shown here is derived from an EMBL/GenBank/DDBJ whole genome shotgun (WGS) entry which is preliminary data.</text>
</comment>
<keyword evidence="2" id="KW-1185">Reference proteome</keyword>
<accession>A0ABR5NDV7</accession>
<sequence>MKKCLSVRFWHHFDKLSAKTRSLIPEKESIEVFLSHSVVAYGISYGASVNFFVKVTIYVNVYLEGIAYSNKIEDRILKYIADKTTKQIAEIKYRRGTLCRSK</sequence>
<organism evidence="1 2">
    <name type="scientific">Brevibacillus choshinensis</name>
    <dbReference type="NCBI Taxonomy" id="54911"/>
    <lineage>
        <taxon>Bacteria</taxon>
        <taxon>Bacillati</taxon>
        <taxon>Bacillota</taxon>
        <taxon>Bacilli</taxon>
        <taxon>Bacillales</taxon>
        <taxon>Paenibacillaceae</taxon>
        <taxon>Brevibacillus</taxon>
    </lineage>
</organism>
<dbReference type="Proteomes" id="UP000051063">
    <property type="component" value="Unassembled WGS sequence"/>
</dbReference>
<evidence type="ECO:0000313" key="2">
    <source>
        <dbReference type="Proteomes" id="UP000051063"/>
    </source>
</evidence>
<protein>
    <submittedName>
        <fullName evidence="1">Uncharacterized protein</fullName>
    </submittedName>
</protein>
<name>A0ABR5NDV7_BRECH</name>
<dbReference type="EMBL" id="LJJB01000007">
    <property type="protein sequence ID" value="KQL49727.1"/>
    <property type="molecule type" value="Genomic_DNA"/>
</dbReference>
<proteinExistence type="predicted"/>